<dbReference type="EMBL" id="CP000302">
    <property type="protein sequence ID" value="ABE55533.1"/>
    <property type="molecule type" value="Genomic_DNA"/>
</dbReference>
<reference evidence="1 2" key="1">
    <citation type="submission" date="2006-03" db="EMBL/GenBank/DDBJ databases">
        <title>Complete sequence of Shewanella denitrificans OS217.</title>
        <authorList>
            <consortium name="US DOE Joint Genome Institute"/>
            <person name="Copeland A."/>
            <person name="Lucas S."/>
            <person name="Lapidus A."/>
            <person name="Barry K."/>
            <person name="Detter J.C."/>
            <person name="Glavina del Rio T."/>
            <person name="Hammon N."/>
            <person name="Israni S."/>
            <person name="Dalin E."/>
            <person name="Tice H."/>
            <person name="Pitluck S."/>
            <person name="Brettin T."/>
            <person name="Bruce D."/>
            <person name="Han C."/>
            <person name="Tapia R."/>
            <person name="Gilna P."/>
            <person name="Kiss H."/>
            <person name="Schmutz J."/>
            <person name="Larimer F."/>
            <person name="Land M."/>
            <person name="Hauser L."/>
            <person name="Kyrpides N."/>
            <person name="Lykidis A."/>
            <person name="Richardson P."/>
        </authorList>
    </citation>
    <scope>NUCLEOTIDE SEQUENCE [LARGE SCALE GENOMIC DNA]</scope>
    <source>
        <strain evidence="2">OS217 / ATCC BAA-1090 / DSM 15013</strain>
    </source>
</reference>
<accession>Q12LZ3</accession>
<gene>
    <name evidence="1" type="ordered locus">Sden_2253</name>
</gene>
<evidence type="ECO:0000313" key="1">
    <source>
        <dbReference type="EMBL" id="ABE55533.1"/>
    </source>
</evidence>
<dbReference type="AlphaFoldDB" id="Q12LZ3"/>
<dbReference type="KEGG" id="sdn:Sden_2253"/>
<evidence type="ECO:0000313" key="2">
    <source>
        <dbReference type="Proteomes" id="UP000001982"/>
    </source>
</evidence>
<dbReference type="HOGENOM" id="CLU_1420575_0_0_6"/>
<organism evidence="1 2">
    <name type="scientific">Shewanella denitrificans (strain OS217 / ATCC BAA-1090 / DSM 15013)</name>
    <dbReference type="NCBI Taxonomy" id="318161"/>
    <lineage>
        <taxon>Bacteria</taxon>
        <taxon>Pseudomonadati</taxon>
        <taxon>Pseudomonadota</taxon>
        <taxon>Gammaproteobacteria</taxon>
        <taxon>Alteromonadales</taxon>
        <taxon>Shewanellaceae</taxon>
        <taxon>Shewanella</taxon>
    </lineage>
</organism>
<name>Q12LZ3_SHEDO</name>
<dbReference type="OrthoDB" id="1424774at2"/>
<dbReference type="RefSeq" id="WP_011496686.1">
    <property type="nucleotide sequence ID" value="NC_007954.1"/>
</dbReference>
<sequence>MQLIFSDPYYDTKKWDEAVFSNEIKNSLIQVIDEDLNVHYSNIGHGADCPSILVELFNSIDWKAIAGTSLVGAFLLGEKINKNLDAWTAIGKKVNAIIKKFNPARIDEKAALAWVINDLAEKGQVQGIIELNIQVVPFTSGPCKTKLQLESQPDNLYVISVKLKNNVFVYGLKSNTKLEFLKEFDTFWNEF</sequence>
<proteinExistence type="predicted"/>
<dbReference type="Proteomes" id="UP000001982">
    <property type="component" value="Chromosome"/>
</dbReference>
<keyword evidence="2" id="KW-1185">Reference proteome</keyword>
<protein>
    <submittedName>
        <fullName evidence="1">Uncharacterized protein</fullName>
    </submittedName>
</protein>